<keyword evidence="2" id="KW-1185">Reference proteome</keyword>
<reference evidence="1 2" key="1">
    <citation type="journal article" date="2022" name="G3 (Bethesda)">
        <title>Whole-genome sequence and methylome profiling of the almond [Prunus dulcis (Mill.) D.A. Webb] cultivar 'Nonpareil'.</title>
        <authorList>
            <person name="D'Amico-Willman K.M."/>
            <person name="Ouma W.Z."/>
            <person name="Meulia T."/>
            <person name="Sideli G.M."/>
            <person name="Gradziel T.M."/>
            <person name="Fresnedo-Ramirez J."/>
        </authorList>
    </citation>
    <scope>NUCLEOTIDE SEQUENCE [LARGE SCALE GENOMIC DNA]</scope>
    <source>
        <strain evidence="1">Clone GOH B32 T37-40</strain>
    </source>
</reference>
<evidence type="ECO:0000313" key="1">
    <source>
        <dbReference type="EMBL" id="KAI5313581.1"/>
    </source>
</evidence>
<protein>
    <submittedName>
        <fullName evidence="1">Uncharacterized protein</fullName>
    </submittedName>
</protein>
<evidence type="ECO:0000313" key="2">
    <source>
        <dbReference type="Proteomes" id="UP001054821"/>
    </source>
</evidence>
<sequence length="222" mass="25112">MALTIPTAGQPLKSSLSARANNSPSCIFYPEVEEGTQFELKPGILNLLPSFHGLSTDDPYMHLKLYHETVENIIIKGMNTSIEERDLGIFIKTRRSAFHETWERFVTSQVCAIYSEETHDITQCPSKAAFPKLVEEHVNDREKGLFPNQPEQNPRNQEHLKAVKMLRKGKTFDNRPNIEFEEEEAHIEKGTQHVSSNATIVTSLVPNAMSEALALMQEPNSH</sequence>
<accession>A0AAD4YLH9</accession>
<proteinExistence type="predicted"/>
<dbReference type="EMBL" id="JAJFAZ020000008">
    <property type="protein sequence ID" value="KAI5313581.1"/>
    <property type="molecule type" value="Genomic_DNA"/>
</dbReference>
<organism evidence="1 2">
    <name type="scientific">Prunus dulcis</name>
    <name type="common">Almond</name>
    <name type="synonym">Amygdalus dulcis</name>
    <dbReference type="NCBI Taxonomy" id="3755"/>
    <lineage>
        <taxon>Eukaryota</taxon>
        <taxon>Viridiplantae</taxon>
        <taxon>Streptophyta</taxon>
        <taxon>Embryophyta</taxon>
        <taxon>Tracheophyta</taxon>
        <taxon>Spermatophyta</taxon>
        <taxon>Magnoliopsida</taxon>
        <taxon>eudicotyledons</taxon>
        <taxon>Gunneridae</taxon>
        <taxon>Pentapetalae</taxon>
        <taxon>rosids</taxon>
        <taxon>fabids</taxon>
        <taxon>Rosales</taxon>
        <taxon>Rosaceae</taxon>
        <taxon>Amygdaloideae</taxon>
        <taxon>Amygdaleae</taxon>
        <taxon>Prunus</taxon>
    </lineage>
</organism>
<name>A0AAD4YLH9_PRUDU</name>
<dbReference type="AlphaFoldDB" id="A0AAD4YLH9"/>
<comment type="caution">
    <text evidence="1">The sequence shown here is derived from an EMBL/GenBank/DDBJ whole genome shotgun (WGS) entry which is preliminary data.</text>
</comment>
<dbReference type="Proteomes" id="UP001054821">
    <property type="component" value="Chromosome 8"/>
</dbReference>
<gene>
    <name evidence="1" type="ORF">L3X38_042757</name>
</gene>